<dbReference type="Proteomes" id="UP000039865">
    <property type="component" value="Unassembled WGS sequence"/>
</dbReference>
<dbReference type="EMBL" id="CCKQ01002347">
    <property type="protein sequence ID" value="CDW73439.1"/>
    <property type="molecule type" value="Genomic_DNA"/>
</dbReference>
<gene>
    <name evidence="1" type="primary">Contig6519.g6982</name>
    <name evidence="1" type="ORF">STYLEM_2416</name>
</gene>
<protein>
    <submittedName>
        <fullName evidence="1">Uncharacterized protein</fullName>
    </submittedName>
</protein>
<reference evidence="1 2" key="1">
    <citation type="submission" date="2014-06" db="EMBL/GenBank/DDBJ databases">
        <authorList>
            <person name="Swart Estienne"/>
        </authorList>
    </citation>
    <scope>NUCLEOTIDE SEQUENCE [LARGE SCALE GENOMIC DNA]</scope>
    <source>
        <strain evidence="1 2">130c</strain>
    </source>
</reference>
<accession>A0A077ZV17</accession>
<proteinExistence type="predicted"/>
<dbReference type="InParanoid" id="A0A077ZV17"/>
<keyword evidence="2" id="KW-1185">Reference proteome</keyword>
<dbReference type="AlphaFoldDB" id="A0A077ZV17"/>
<sequence>MLFFKQKAFKVKLSRVAGRQMNQQYNAGGTEVVYVENVNHYRNDNLVIIDGGYGAGCGGGIMNVGGGCGGGGFVDIGCGGGGCGGGGCGGGGCGGGGCGGGGCGGGGCGG</sequence>
<evidence type="ECO:0000313" key="2">
    <source>
        <dbReference type="Proteomes" id="UP000039865"/>
    </source>
</evidence>
<evidence type="ECO:0000313" key="1">
    <source>
        <dbReference type="EMBL" id="CDW73439.1"/>
    </source>
</evidence>
<organism evidence="1 2">
    <name type="scientific">Stylonychia lemnae</name>
    <name type="common">Ciliate</name>
    <dbReference type="NCBI Taxonomy" id="5949"/>
    <lineage>
        <taxon>Eukaryota</taxon>
        <taxon>Sar</taxon>
        <taxon>Alveolata</taxon>
        <taxon>Ciliophora</taxon>
        <taxon>Intramacronucleata</taxon>
        <taxon>Spirotrichea</taxon>
        <taxon>Stichotrichia</taxon>
        <taxon>Sporadotrichida</taxon>
        <taxon>Oxytrichidae</taxon>
        <taxon>Stylonychinae</taxon>
        <taxon>Stylonychia</taxon>
    </lineage>
</organism>
<name>A0A077ZV17_STYLE</name>